<reference evidence="2 3" key="1">
    <citation type="submission" date="2022-11" db="EMBL/GenBank/DDBJ databases">
        <title>Mucor velutinosus strain NIH1002 WGS.</title>
        <authorList>
            <person name="Subramanian P."/>
            <person name="Mullikin J.C."/>
            <person name="Segre J.A."/>
            <person name="Zelazny A.M."/>
        </authorList>
    </citation>
    <scope>NUCLEOTIDE SEQUENCE [LARGE SCALE GENOMIC DNA]</scope>
    <source>
        <strain evidence="2 3">NIH1002</strain>
    </source>
</reference>
<sequence>MANYKDIPTEVYCIIFQYLSKQSQYQCMFVCKSWHATAAQIYFSEFLLPLHRPKKISGLLNSPSIAVCIRTLKIQGLQSHQRSFGRQELRQLIGNMPYLNRLYFDTNDTQEHLQTLSQISLNQLRNVKEIRIGQHGTSSDIERLYILNNMRLCGNIEYLRLQYLRISFEANRRNLIQYLVHFKRLKQLVLMNSVKNGGIANLDLASVASVCPYLEKLDFRSYFPALMRRETQPYQLKYLKSLTLGIPDINNHYLTELMSCITFSTLDSLTLELYEASLKHWVDDRVFESMKTFTRHISFLKKVKISIVTLPERMTLASLMLREATISLWEIMNILRNNRPLFGCVVIDLDNVRFNRLNPCIEVIDGQAIKLRTCLSYPNIANSNNSFTWDPFFCANTLNHGLPFINSLCVDFTLFYSRSLRRMIQLLECLLSRCHSLKYLYIGSNVSSMLFCPVGTSPSSLDRPSNAEYKAKCIDTSTPVTASTKENLKCASFESMQISSYLLQVMSILLNVHTLKISRCYYDRDISGAIVLNLQELLYIPRLELTLDFWDQARQIFPLLIKIQMAQDYTLYYQCGPQHQRIISSLNQPSIDDIFDYNIVIHVKCQRVDAVSLYNAMDSNFAVFEPWSDYLSYISSGEAV</sequence>
<evidence type="ECO:0000259" key="1">
    <source>
        <dbReference type="Pfam" id="PF12937"/>
    </source>
</evidence>
<organism evidence="2 3">
    <name type="scientific">Mucor velutinosus</name>
    <dbReference type="NCBI Taxonomy" id="708070"/>
    <lineage>
        <taxon>Eukaryota</taxon>
        <taxon>Fungi</taxon>
        <taxon>Fungi incertae sedis</taxon>
        <taxon>Mucoromycota</taxon>
        <taxon>Mucoromycotina</taxon>
        <taxon>Mucoromycetes</taxon>
        <taxon>Mucorales</taxon>
        <taxon>Mucorineae</taxon>
        <taxon>Mucoraceae</taxon>
        <taxon>Mucor</taxon>
    </lineage>
</organism>
<dbReference type="SUPFAM" id="SSF52047">
    <property type="entry name" value="RNI-like"/>
    <property type="match status" value="1"/>
</dbReference>
<gene>
    <name evidence="2" type="ORF">ATC70_009681</name>
</gene>
<dbReference type="InterPro" id="IPR036047">
    <property type="entry name" value="F-box-like_dom_sf"/>
</dbReference>
<dbReference type="Gene3D" id="3.80.10.10">
    <property type="entry name" value="Ribonuclease Inhibitor"/>
    <property type="match status" value="1"/>
</dbReference>
<evidence type="ECO:0000313" key="2">
    <source>
        <dbReference type="EMBL" id="KAK4519445.1"/>
    </source>
</evidence>
<comment type="caution">
    <text evidence="2">The sequence shown here is derived from an EMBL/GenBank/DDBJ whole genome shotgun (WGS) entry which is preliminary data.</text>
</comment>
<dbReference type="InterPro" id="IPR032675">
    <property type="entry name" value="LRR_dom_sf"/>
</dbReference>
<accession>A0AAN7DNT8</accession>
<dbReference type="Pfam" id="PF12937">
    <property type="entry name" value="F-box-like"/>
    <property type="match status" value="1"/>
</dbReference>
<dbReference type="GeneID" id="89953367"/>
<name>A0AAN7DNT8_9FUNG</name>
<dbReference type="SUPFAM" id="SSF81383">
    <property type="entry name" value="F-box domain"/>
    <property type="match status" value="1"/>
</dbReference>
<dbReference type="InterPro" id="IPR001810">
    <property type="entry name" value="F-box_dom"/>
</dbReference>
<protein>
    <recommendedName>
        <fullName evidence="1">F-box domain-containing protein</fullName>
    </recommendedName>
</protein>
<feature type="domain" description="F-box" evidence="1">
    <location>
        <begin position="6"/>
        <end position="39"/>
    </location>
</feature>
<dbReference type="AlphaFoldDB" id="A0AAN7DNT8"/>
<dbReference type="Proteomes" id="UP001304243">
    <property type="component" value="Unassembled WGS sequence"/>
</dbReference>
<proteinExistence type="predicted"/>
<keyword evidence="3" id="KW-1185">Reference proteome</keyword>
<dbReference type="RefSeq" id="XP_064686111.1">
    <property type="nucleotide sequence ID" value="XM_064828909.1"/>
</dbReference>
<evidence type="ECO:0000313" key="3">
    <source>
        <dbReference type="Proteomes" id="UP001304243"/>
    </source>
</evidence>
<dbReference type="EMBL" id="JASEJX010000012">
    <property type="protein sequence ID" value="KAK4519445.1"/>
    <property type="molecule type" value="Genomic_DNA"/>
</dbReference>